<sequence>MKIQLAQNLPSKDNYENFYTFELTKKTHIFDGLRDRLQITIQPHDQEPLGDCWKKRKTPNPVLAASVGTNVKMKYVIKGLNAINRETILDGRVNVEIFKGFLKKFDFDCWD</sequence>
<reference evidence="1 2" key="1">
    <citation type="journal article" date="2014" name="Genome Biol. Evol.">
        <title>The genome of the myxosporean Thelohanellus kitauei shows adaptations to nutrient acquisition within its fish host.</title>
        <authorList>
            <person name="Yang Y."/>
            <person name="Xiong J."/>
            <person name="Zhou Z."/>
            <person name="Huo F."/>
            <person name="Miao W."/>
            <person name="Ran C."/>
            <person name="Liu Y."/>
            <person name="Zhang J."/>
            <person name="Feng J."/>
            <person name="Wang M."/>
            <person name="Wang M."/>
            <person name="Wang L."/>
            <person name="Yao B."/>
        </authorList>
    </citation>
    <scope>NUCLEOTIDE SEQUENCE [LARGE SCALE GENOMIC DNA]</scope>
    <source>
        <strain evidence="1">Wuqing</strain>
    </source>
</reference>
<gene>
    <name evidence="1" type="ORF">RF11_01647</name>
</gene>
<keyword evidence="2" id="KW-1185">Reference proteome</keyword>
<proteinExistence type="predicted"/>
<dbReference type="AlphaFoldDB" id="A0A0C2N8F7"/>
<dbReference type="Proteomes" id="UP000031668">
    <property type="component" value="Unassembled WGS sequence"/>
</dbReference>
<dbReference type="EMBL" id="JWZT01002159">
    <property type="protein sequence ID" value="KII70192.1"/>
    <property type="molecule type" value="Genomic_DNA"/>
</dbReference>
<protein>
    <submittedName>
        <fullName evidence="1">Uncharacterized protein</fullName>
    </submittedName>
</protein>
<accession>A0A0C2N8F7</accession>
<evidence type="ECO:0000313" key="2">
    <source>
        <dbReference type="Proteomes" id="UP000031668"/>
    </source>
</evidence>
<organism evidence="1 2">
    <name type="scientific">Thelohanellus kitauei</name>
    <name type="common">Myxosporean</name>
    <dbReference type="NCBI Taxonomy" id="669202"/>
    <lineage>
        <taxon>Eukaryota</taxon>
        <taxon>Metazoa</taxon>
        <taxon>Cnidaria</taxon>
        <taxon>Myxozoa</taxon>
        <taxon>Myxosporea</taxon>
        <taxon>Bivalvulida</taxon>
        <taxon>Platysporina</taxon>
        <taxon>Myxobolidae</taxon>
        <taxon>Thelohanellus</taxon>
    </lineage>
</organism>
<name>A0A0C2N8F7_THEKT</name>
<comment type="caution">
    <text evidence="1">The sequence shown here is derived from an EMBL/GenBank/DDBJ whole genome shotgun (WGS) entry which is preliminary data.</text>
</comment>
<evidence type="ECO:0000313" key="1">
    <source>
        <dbReference type="EMBL" id="KII70192.1"/>
    </source>
</evidence>